<dbReference type="Pfam" id="PF00730">
    <property type="entry name" value="HhH-GPD"/>
    <property type="match status" value="1"/>
</dbReference>
<proteinExistence type="predicted"/>
<dbReference type="SUPFAM" id="SSF48150">
    <property type="entry name" value="DNA-glycosylase"/>
    <property type="match status" value="1"/>
</dbReference>
<dbReference type="InterPro" id="IPR003265">
    <property type="entry name" value="HhH-GPD_domain"/>
</dbReference>
<feature type="domain" description="HhH-GPD" evidence="1">
    <location>
        <begin position="24"/>
        <end position="186"/>
    </location>
</feature>
<evidence type="ECO:0000313" key="3">
    <source>
        <dbReference type="Proteomes" id="UP001500984"/>
    </source>
</evidence>
<reference evidence="2 3" key="1">
    <citation type="journal article" date="2019" name="Int. J. Syst. Evol. Microbiol.">
        <title>The Global Catalogue of Microorganisms (GCM) 10K type strain sequencing project: providing services to taxonomists for standard genome sequencing and annotation.</title>
        <authorList>
            <consortium name="The Broad Institute Genomics Platform"/>
            <consortium name="The Broad Institute Genome Sequencing Center for Infectious Disease"/>
            <person name="Wu L."/>
            <person name="Ma J."/>
        </authorList>
    </citation>
    <scope>NUCLEOTIDE SEQUENCE [LARGE SCALE GENOMIC DNA]</scope>
    <source>
        <strain evidence="2 3">JCM 15900</strain>
    </source>
</reference>
<evidence type="ECO:0000259" key="1">
    <source>
        <dbReference type="Pfam" id="PF00730"/>
    </source>
</evidence>
<dbReference type="EMBL" id="BAAAPZ010000002">
    <property type="protein sequence ID" value="GAA2087855.1"/>
    <property type="molecule type" value="Genomic_DNA"/>
</dbReference>
<dbReference type="InterPro" id="IPR017658">
    <property type="entry name" value="HhH-GPD_base_excis"/>
</dbReference>
<dbReference type="Proteomes" id="UP001500984">
    <property type="component" value="Unassembled WGS sequence"/>
</dbReference>
<dbReference type="NCBIfam" id="TIGR03252">
    <property type="entry name" value="HhH-GPD-type base excision DNA repair protein"/>
    <property type="match status" value="1"/>
</dbReference>
<keyword evidence="3" id="KW-1185">Reference proteome</keyword>
<dbReference type="InterPro" id="IPR011257">
    <property type="entry name" value="DNA_glycosylase"/>
</dbReference>
<accession>A0ABN2WAD5</accession>
<evidence type="ECO:0000313" key="2">
    <source>
        <dbReference type="EMBL" id="GAA2087855.1"/>
    </source>
</evidence>
<organism evidence="2 3">
    <name type="scientific">Brevibacterium salitolerans</name>
    <dbReference type="NCBI Taxonomy" id="1403566"/>
    <lineage>
        <taxon>Bacteria</taxon>
        <taxon>Bacillati</taxon>
        <taxon>Actinomycetota</taxon>
        <taxon>Actinomycetes</taxon>
        <taxon>Micrococcales</taxon>
        <taxon>Brevibacteriaceae</taxon>
        <taxon>Brevibacterium</taxon>
    </lineage>
</organism>
<comment type="caution">
    <text evidence="2">The sequence shown here is derived from an EMBL/GenBank/DDBJ whole genome shotgun (WGS) entry which is preliminary data.</text>
</comment>
<dbReference type="RefSeq" id="WP_291792606.1">
    <property type="nucleotide sequence ID" value="NZ_BAAAPZ010000002.1"/>
</dbReference>
<gene>
    <name evidence="2" type="ORF">GCM10009823_02530</name>
</gene>
<dbReference type="Gene3D" id="1.10.340.30">
    <property type="entry name" value="Hypothetical protein, domain 2"/>
    <property type="match status" value="1"/>
</dbReference>
<name>A0ABN2WAD5_9MICO</name>
<sequence>MTLYLSTDAEADALLAHDRFALMVGMLLDQQVSMESAFAGPYKLVQRLGDVTPASIAAMDPDAFLEAFRQSPAVHRFPGSMAARVQKLAQTLVDEYGGDAEAVWTAPDTDGSAPSGALILRRLKKLPGFGDQKAKIFLALLGKQFGLEAEGWREAAGEYGPDDAYLSIADVRDDATLQQVRANKQARKAAAKAAKAKK</sequence>
<protein>
    <submittedName>
        <fullName evidence="2">HhH-GPD-type base excision DNA repair protein</fullName>
    </submittedName>
</protein>